<evidence type="ECO:0000259" key="1">
    <source>
        <dbReference type="Pfam" id="PF13672"/>
    </source>
</evidence>
<dbReference type="InterPro" id="IPR036457">
    <property type="entry name" value="PPM-type-like_dom_sf"/>
</dbReference>
<dbReference type="Proteomes" id="UP001173801">
    <property type="component" value="Unassembled WGS sequence"/>
</dbReference>
<dbReference type="Gene3D" id="3.60.40.10">
    <property type="entry name" value="PPM-type phosphatase domain"/>
    <property type="match status" value="1"/>
</dbReference>
<dbReference type="SUPFAM" id="SSF81606">
    <property type="entry name" value="PP2C-like"/>
    <property type="match status" value="1"/>
</dbReference>
<reference evidence="3" key="2">
    <citation type="journal article" date="2023" name="Microorganisms">
        <title>Isolation and Genomic Characteristics of Cat-Borne Campylobacter felis sp. nov. and Sheep-Borne Campylobacter ovis sp. nov.</title>
        <authorList>
            <person name="Wang H."/>
            <person name="Li Y."/>
            <person name="Gu Y."/>
            <person name="Zhou G."/>
            <person name="Chen X."/>
            <person name="Zhang X."/>
            <person name="Shao Z."/>
            <person name="Zhang J."/>
            <person name="Zhang M."/>
        </authorList>
    </citation>
    <scope>NUCLEOTIDE SEQUENCE</scope>
    <source>
        <strain evidence="3">PS10</strain>
    </source>
</reference>
<evidence type="ECO:0000313" key="4">
    <source>
        <dbReference type="Proteomes" id="UP001173801"/>
    </source>
</evidence>
<organism evidence="3 4">
    <name type="scientific">Campylobacter gastrosuis</name>
    <dbReference type="NCBI Taxonomy" id="2974576"/>
    <lineage>
        <taxon>Bacteria</taxon>
        <taxon>Pseudomonadati</taxon>
        <taxon>Campylobacterota</taxon>
        <taxon>Epsilonproteobacteria</taxon>
        <taxon>Campylobacterales</taxon>
        <taxon>Campylobacteraceae</taxon>
        <taxon>Campylobacter</taxon>
    </lineage>
</organism>
<evidence type="ECO:0000313" key="2">
    <source>
        <dbReference type="EMBL" id="MDL0087867.1"/>
    </source>
</evidence>
<comment type="caution">
    <text evidence="3">The sequence shown here is derived from an EMBL/GenBank/DDBJ whole genome shotgun (WGS) entry which is preliminary data.</text>
</comment>
<evidence type="ECO:0000313" key="3">
    <source>
        <dbReference type="EMBL" id="MDL0088078.1"/>
    </source>
</evidence>
<dbReference type="InterPro" id="IPR001932">
    <property type="entry name" value="PPM-type_phosphatase-like_dom"/>
</dbReference>
<protein>
    <submittedName>
        <fullName evidence="3">Protein phosphatase 2C domain-containing protein</fullName>
    </submittedName>
</protein>
<dbReference type="Pfam" id="PF13672">
    <property type="entry name" value="PP2C_2"/>
    <property type="match status" value="1"/>
</dbReference>
<keyword evidence="4" id="KW-1185">Reference proteome</keyword>
<proteinExistence type="predicted"/>
<dbReference type="EMBL" id="JANURM010000001">
    <property type="protein sequence ID" value="MDL0087867.1"/>
    <property type="molecule type" value="Genomic_DNA"/>
</dbReference>
<accession>A0ABT7HMC4</accession>
<reference evidence="3" key="1">
    <citation type="submission" date="2022-08" db="EMBL/GenBank/DDBJ databases">
        <authorList>
            <person name="Wang H."/>
        </authorList>
    </citation>
    <scope>NUCLEOTIDE SEQUENCE</scope>
    <source>
        <strain evidence="3">PS10</strain>
    </source>
</reference>
<dbReference type="RefSeq" id="WP_284936611.1">
    <property type="nucleotide sequence ID" value="NZ_JANURM010000001.1"/>
</dbReference>
<gene>
    <name evidence="2" type="ORF">NYG85_00565</name>
    <name evidence="3" type="ORF">NYG85_01640</name>
</gene>
<feature type="domain" description="PPM-type phosphatase" evidence="1">
    <location>
        <begin position="17"/>
        <end position="198"/>
    </location>
</feature>
<dbReference type="EMBL" id="JANURM010000001">
    <property type="protein sequence ID" value="MDL0088078.1"/>
    <property type="molecule type" value="Genomic_DNA"/>
</dbReference>
<sequence>MIEFKNSWAMATCVVAGRAHVAKNLPSQDKTSSLFKNGVSVVSLADGAGSARLSHFGADIVTDKICEILASSFDELFNDNESDVKRQILSVLLETLHQKVDELKCDLKDLTSTLLAIGVKDDRFIMLHIGDGVIGYTKNGDIYVLSTPQNGEFINETTFLSSKNAIDEMRVKRELLNGIDGFLLLSDGAEHSLYHKREKRLATALLGIVNALKYVDTKEIEIGLKQSFENVVSMATSDDCSIAIMSKVGTYITLSREKKMEFLQTASHKFMTKCDKILAFLSRPRTLKQISKHIKLKQKIVKKHILRLCKLKVIRLKNGFVFF</sequence>
<name>A0ABT7HMC4_9BACT</name>